<feature type="region of interest" description="Disordered" evidence="8">
    <location>
        <begin position="1"/>
        <end position="26"/>
    </location>
</feature>
<dbReference type="GO" id="GO:0000118">
    <property type="term" value="C:histone deacetylase complex"/>
    <property type="evidence" value="ECO:0007669"/>
    <property type="project" value="TreeGrafter"/>
</dbReference>
<dbReference type="GO" id="GO:0000785">
    <property type="term" value="C:chromatin"/>
    <property type="evidence" value="ECO:0007669"/>
    <property type="project" value="TreeGrafter"/>
</dbReference>
<dbReference type="PROSITE" id="PS51667">
    <property type="entry name" value="WRC"/>
    <property type="match status" value="1"/>
</dbReference>
<dbReference type="PROSITE" id="PS51184">
    <property type="entry name" value="JMJC"/>
    <property type="match status" value="1"/>
</dbReference>
<dbReference type="Pfam" id="PF08879">
    <property type="entry name" value="WRC"/>
    <property type="match status" value="1"/>
</dbReference>
<evidence type="ECO:0000313" key="11">
    <source>
        <dbReference type="EMBL" id="KAK1650077.1"/>
    </source>
</evidence>
<evidence type="ECO:0000256" key="6">
    <source>
        <dbReference type="ARBA" id="ARBA00023242"/>
    </source>
</evidence>
<sequence length="972" mass="107727">MDALPEDFRCKRSDGKQWRCSAPSMPDKTVCEKHYVQAKKRAASSALRATLRRSSGSGTAASSSSPYANASSYASAAQDADLDADDGTDSDDDLPTAVPMAVARPLYGRVVGEPVYVAEPTARNVVYGLPLSNNSITAAELVGRASAAGPQPCSSTATVKTTCHQCRKTANAVWCASCDRRGYCHHCISTGYSDIAIDDIRKVCPACRGICNCKVCLQGDNLIKARVQEISVVDKLRYLHSILAYVLPVLKQIYSHQCYEIGVETRADGPKMDIVRAKMNSDEQMCCDFCKVPVFDYHRHCPRCLYDLCLDCCRDIRGSQTSVVRGEYAEGKGHTVDRNKDVLSNKARLEPSAANVNDKLFPQPIDVNDIGIRSLFPTWRINNDGSITCGPHEAGGCGSSKLILRRIFKINWIGKLVKSSQEMVNGCKAHDLENGCSCRNAGRRLDSTGQGSLSASKCSDSDGIDGNTVYPPVLENLKYEGIVHFRRHWINGEPVMIRNAFEPSLSSSWDPLSIWRGIQEIMEEKMDENAIVKAVDCSNQSEVHIKLNQFIKGYSDGHKSEDGKLMMLKLKEWPPASVLEEFLLCQRPEFVVNFPLVDFIHPKWGLLNLAAKLPPDTLQSEVGLKLVIAYGRQQEFGKGDSVTNLMIKMGDVVHMLMHTAEVLNLSPKRLQPAHSERIANGMTVHVNAHAPVHSERIANGITGHVNAHAPVQNLNLDMGEQSPEHTVFKSYGGFEGSSAGLSSSSDLQKPKANGSERSQPGAIWDVFRRQDLPTLNKYLASNWQELTVSSQAMLSVMLLTTLHQIMLAHLCQICLRILFSWLQVKHPIYDQAVYLNEHHKRVLKDQYGVEPWTFQQHIGEAVFVPAGCPFQVKNLQSTVQLALDFLSPESLRESARMGQEIRCLPNHQDAKLKMLEIGKISLYAASFAVREIQKITLDPKFNIDVRFEDQNLTRAVSENLARVTKQRKVSCG</sequence>
<dbReference type="GO" id="GO:0003712">
    <property type="term" value="F:transcription coregulator activity"/>
    <property type="evidence" value="ECO:0007669"/>
    <property type="project" value="TreeGrafter"/>
</dbReference>
<evidence type="ECO:0000256" key="4">
    <source>
        <dbReference type="ARBA" id="ARBA00023015"/>
    </source>
</evidence>
<evidence type="ECO:0000256" key="8">
    <source>
        <dbReference type="SAM" id="MobiDB-lite"/>
    </source>
</evidence>
<dbReference type="InterPro" id="IPR045109">
    <property type="entry name" value="LSDs-like"/>
</dbReference>
<comment type="similarity">
    <text evidence="2">Belongs to the JARID1 histone demethylase family.</text>
</comment>
<feature type="region of interest" description="Disordered" evidence="8">
    <location>
        <begin position="739"/>
        <end position="760"/>
    </location>
</feature>
<dbReference type="PANTHER" id="PTHR12549">
    <property type="entry name" value="JMJC DOMAIN-CONTAINING HISTONE DEMETHYLATION PROTEIN"/>
    <property type="match status" value="1"/>
</dbReference>
<keyword evidence="3" id="KW-0479">Metal-binding</keyword>
<dbReference type="InterPro" id="IPR014977">
    <property type="entry name" value="WRC_dom"/>
</dbReference>
<comment type="caution">
    <text evidence="11">The sequence shown here is derived from an EMBL/GenBank/DDBJ whole genome shotgun (WGS) entry which is preliminary data.</text>
</comment>
<dbReference type="GO" id="GO:0046872">
    <property type="term" value="F:metal ion binding"/>
    <property type="evidence" value="ECO:0007669"/>
    <property type="project" value="UniProtKB-KW"/>
</dbReference>
<reference evidence="11" key="1">
    <citation type="submission" date="2023-07" db="EMBL/GenBank/DDBJ databases">
        <title>A chromosome-level genome assembly of Lolium multiflorum.</title>
        <authorList>
            <person name="Chen Y."/>
            <person name="Copetti D."/>
            <person name="Kolliker R."/>
            <person name="Studer B."/>
        </authorList>
    </citation>
    <scope>NUCLEOTIDE SEQUENCE</scope>
    <source>
        <strain evidence="11">02402/16</strain>
        <tissue evidence="11">Leaf</tissue>
    </source>
</reference>
<dbReference type="SMART" id="SM00558">
    <property type="entry name" value="JmjC"/>
    <property type="match status" value="1"/>
</dbReference>
<keyword evidence="12" id="KW-1185">Reference proteome</keyword>
<dbReference type="EMBL" id="JAUUTY010000004">
    <property type="protein sequence ID" value="KAK1650077.1"/>
    <property type="molecule type" value="Genomic_DNA"/>
</dbReference>
<comment type="caution">
    <text evidence="7">Lacks conserved residue(s) required for the propagation of feature annotation.</text>
</comment>
<gene>
    <name evidence="11" type="ORF">QYE76_067882</name>
</gene>
<dbReference type="InterPro" id="IPR018866">
    <property type="entry name" value="Znf-4CXXC_R1"/>
</dbReference>
<feature type="compositionally biased region" description="Low complexity" evidence="8">
    <location>
        <begin position="46"/>
        <end position="79"/>
    </location>
</feature>
<dbReference type="Pfam" id="PF02373">
    <property type="entry name" value="JmjC"/>
    <property type="match status" value="1"/>
</dbReference>
<evidence type="ECO:0000256" key="7">
    <source>
        <dbReference type="PROSITE-ProRule" id="PRU01002"/>
    </source>
</evidence>
<keyword evidence="4" id="KW-0805">Transcription regulation</keyword>
<feature type="compositionally biased region" description="Basic and acidic residues" evidence="8">
    <location>
        <begin position="1"/>
        <end position="17"/>
    </location>
</feature>
<dbReference type="SUPFAM" id="SSF51197">
    <property type="entry name" value="Clavaminate synthase-like"/>
    <property type="match status" value="1"/>
</dbReference>
<evidence type="ECO:0000256" key="3">
    <source>
        <dbReference type="ARBA" id="ARBA00022723"/>
    </source>
</evidence>
<name>A0AAD8SDD7_LOLMU</name>
<dbReference type="Pfam" id="PF10497">
    <property type="entry name" value="zf-4CXXC_R1"/>
    <property type="match status" value="1"/>
</dbReference>
<organism evidence="11 12">
    <name type="scientific">Lolium multiflorum</name>
    <name type="common">Italian ryegrass</name>
    <name type="synonym">Lolium perenne subsp. multiflorum</name>
    <dbReference type="NCBI Taxonomy" id="4521"/>
    <lineage>
        <taxon>Eukaryota</taxon>
        <taxon>Viridiplantae</taxon>
        <taxon>Streptophyta</taxon>
        <taxon>Embryophyta</taxon>
        <taxon>Tracheophyta</taxon>
        <taxon>Spermatophyta</taxon>
        <taxon>Magnoliopsida</taxon>
        <taxon>Liliopsida</taxon>
        <taxon>Poales</taxon>
        <taxon>Poaceae</taxon>
        <taxon>BOP clade</taxon>
        <taxon>Pooideae</taxon>
        <taxon>Poodae</taxon>
        <taxon>Poeae</taxon>
        <taxon>Poeae Chloroplast Group 2 (Poeae type)</taxon>
        <taxon>Loliodinae</taxon>
        <taxon>Loliinae</taxon>
        <taxon>Lolium</taxon>
    </lineage>
</organism>
<keyword evidence="5" id="KW-0804">Transcription</keyword>
<evidence type="ECO:0000259" key="10">
    <source>
        <dbReference type="PROSITE" id="PS51667"/>
    </source>
</evidence>
<feature type="compositionally biased region" description="Acidic residues" evidence="8">
    <location>
        <begin position="80"/>
        <end position="94"/>
    </location>
</feature>
<dbReference type="GO" id="GO:0031490">
    <property type="term" value="F:chromatin DNA binding"/>
    <property type="evidence" value="ECO:0007669"/>
    <property type="project" value="TreeGrafter"/>
</dbReference>
<evidence type="ECO:0008006" key="13">
    <source>
        <dbReference type="Google" id="ProtNLM"/>
    </source>
</evidence>
<dbReference type="GO" id="GO:0006357">
    <property type="term" value="P:regulation of transcription by RNA polymerase II"/>
    <property type="evidence" value="ECO:0007669"/>
    <property type="project" value="TreeGrafter"/>
</dbReference>
<keyword evidence="6" id="KW-0539">Nucleus</keyword>
<dbReference type="Gene3D" id="2.60.120.650">
    <property type="entry name" value="Cupin"/>
    <property type="match status" value="1"/>
</dbReference>
<protein>
    <recommendedName>
        <fullName evidence="13">Lysine-specific demethylase JMJ25</fullName>
    </recommendedName>
</protein>
<evidence type="ECO:0000259" key="9">
    <source>
        <dbReference type="PROSITE" id="PS51184"/>
    </source>
</evidence>
<evidence type="ECO:0000256" key="2">
    <source>
        <dbReference type="ARBA" id="ARBA00006801"/>
    </source>
</evidence>
<dbReference type="Proteomes" id="UP001231189">
    <property type="component" value="Unassembled WGS sequence"/>
</dbReference>
<evidence type="ECO:0000256" key="1">
    <source>
        <dbReference type="ARBA" id="ARBA00004123"/>
    </source>
</evidence>
<proteinExistence type="inferred from homology"/>
<dbReference type="AlphaFoldDB" id="A0AAD8SDD7"/>
<dbReference type="GO" id="GO:0032454">
    <property type="term" value="F:histone H3K9 demethylase activity"/>
    <property type="evidence" value="ECO:0007669"/>
    <property type="project" value="InterPro"/>
</dbReference>
<dbReference type="InterPro" id="IPR003347">
    <property type="entry name" value="JmjC_dom"/>
</dbReference>
<evidence type="ECO:0000256" key="5">
    <source>
        <dbReference type="ARBA" id="ARBA00023163"/>
    </source>
</evidence>
<feature type="domain" description="WRC" evidence="10">
    <location>
        <begin position="4"/>
        <end position="48"/>
    </location>
</feature>
<feature type="region of interest" description="Disordered" evidence="8">
    <location>
        <begin position="46"/>
        <end position="96"/>
    </location>
</feature>
<evidence type="ECO:0000313" key="12">
    <source>
        <dbReference type="Proteomes" id="UP001231189"/>
    </source>
</evidence>
<comment type="subcellular location">
    <subcellularLocation>
        <location evidence="1">Nucleus</location>
    </subcellularLocation>
</comment>
<dbReference type="PANTHER" id="PTHR12549:SF17">
    <property type="entry name" value="E3 UBIQUITIN-PROTEIN LIGASE JMJ24"/>
    <property type="match status" value="1"/>
</dbReference>
<accession>A0AAD8SDD7</accession>
<feature type="domain" description="JmjC" evidence="9">
    <location>
        <begin position="602"/>
        <end position="902"/>
    </location>
</feature>